<organism evidence="1 2">
    <name type="scientific">Chaetoceros tenuissimus</name>
    <dbReference type="NCBI Taxonomy" id="426638"/>
    <lineage>
        <taxon>Eukaryota</taxon>
        <taxon>Sar</taxon>
        <taxon>Stramenopiles</taxon>
        <taxon>Ochrophyta</taxon>
        <taxon>Bacillariophyta</taxon>
        <taxon>Coscinodiscophyceae</taxon>
        <taxon>Chaetocerotophycidae</taxon>
        <taxon>Chaetocerotales</taxon>
        <taxon>Chaetocerotaceae</taxon>
        <taxon>Chaetoceros</taxon>
    </lineage>
</organism>
<keyword evidence="2" id="KW-1185">Reference proteome</keyword>
<proteinExistence type="predicted"/>
<accession>A0AAD3D369</accession>
<reference evidence="1 2" key="1">
    <citation type="journal article" date="2021" name="Sci. Rep.">
        <title>The genome of the diatom Chaetoceros tenuissimus carries an ancient integrated fragment of an extant virus.</title>
        <authorList>
            <person name="Hongo Y."/>
            <person name="Kimura K."/>
            <person name="Takaki Y."/>
            <person name="Yoshida Y."/>
            <person name="Baba S."/>
            <person name="Kobayashi G."/>
            <person name="Nagasaki K."/>
            <person name="Hano T."/>
            <person name="Tomaru Y."/>
        </authorList>
    </citation>
    <scope>NUCLEOTIDE SEQUENCE [LARGE SCALE GENOMIC DNA]</scope>
    <source>
        <strain evidence="1 2">NIES-3715</strain>
    </source>
</reference>
<dbReference type="AlphaFoldDB" id="A0AAD3D369"/>
<protein>
    <submittedName>
        <fullName evidence="1">Uncharacterized protein</fullName>
    </submittedName>
</protein>
<gene>
    <name evidence="1" type="ORF">CTEN210_13472</name>
</gene>
<sequence>MNLYLRNPNPHSPSDEIALNLIRRANLDMLWGRDSSTVSSAYGQMLQLKKMSSNLGLLVSRDKMGPWPIEDCSGVETAMLMLWKSLDKGQKGRNYCQFDTIRKIRSLRENIHSGSVNGLLSNVCYNGGLKLVVGRKFAAHDQEFFQNKESYGAVKKKSAHDALNSVQNVLEYSRIMSSPIAIAPKDATGCFDLLRREIIKVIQESKGMPKEFGECVVQTLHGMERHIRLAGKLLKKSFKYNSSNNIGGMARKWRRSTGRK</sequence>
<dbReference type="Proteomes" id="UP001054902">
    <property type="component" value="Unassembled WGS sequence"/>
</dbReference>
<comment type="caution">
    <text evidence="1">The sequence shown here is derived from an EMBL/GenBank/DDBJ whole genome shotgun (WGS) entry which is preliminary data.</text>
</comment>
<dbReference type="EMBL" id="BLLK01000057">
    <property type="protein sequence ID" value="GFH56996.1"/>
    <property type="molecule type" value="Genomic_DNA"/>
</dbReference>
<evidence type="ECO:0000313" key="2">
    <source>
        <dbReference type="Proteomes" id="UP001054902"/>
    </source>
</evidence>
<name>A0AAD3D369_9STRA</name>
<evidence type="ECO:0000313" key="1">
    <source>
        <dbReference type="EMBL" id="GFH56996.1"/>
    </source>
</evidence>